<organism evidence="1 2">
    <name type="scientific">Pedobacter terrae</name>
    <dbReference type="NCBI Taxonomy" id="405671"/>
    <lineage>
        <taxon>Bacteria</taxon>
        <taxon>Pseudomonadati</taxon>
        <taxon>Bacteroidota</taxon>
        <taxon>Sphingobacteriia</taxon>
        <taxon>Sphingobacteriales</taxon>
        <taxon>Sphingobacteriaceae</taxon>
        <taxon>Pedobacter</taxon>
    </lineage>
</organism>
<dbReference type="EMBL" id="FNCH01000039">
    <property type="protein sequence ID" value="SDH69699.1"/>
    <property type="molecule type" value="Genomic_DNA"/>
</dbReference>
<name>A0A1G8EIY8_9SPHI</name>
<reference evidence="2" key="1">
    <citation type="submission" date="2016-10" db="EMBL/GenBank/DDBJ databases">
        <authorList>
            <person name="Varghese N."/>
            <person name="Submissions S."/>
        </authorList>
    </citation>
    <scope>NUCLEOTIDE SEQUENCE [LARGE SCALE GENOMIC DNA]</scope>
    <source>
        <strain evidence="2">DSM 17933</strain>
    </source>
</reference>
<gene>
    <name evidence="1" type="ORF">SAMN05421827_13915</name>
</gene>
<sequence length="47" mass="5358">MVESGFDSDISTLQILEILMDAKSDFLSPAVNQYDKDSFFEKQIINN</sequence>
<protein>
    <submittedName>
        <fullName evidence="1">Uncharacterized protein</fullName>
    </submittedName>
</protein>
<accession>A0A1G8EIY8</accession>
<keyword evidence="2" id="KW-1185">Reference proteome</keyword>
<dbReference type="STRING" id="405671.SAMN05421827_13915"/>
<dbReference type="AlphaFoldDB" id="A0A1G8EIY8"/>
<dbReference type="Proteomes" id="UP000199643">
    <property type="component" value="Unassembled WGS sequence"/>
</dbReference>
<evidence type="ECO:0000313" key="2">
    <source>
        <dbReference type="Proteomes" id="UP000199643"/>
    </source>
</evidence>
<evidence type="ECO:0000313" key="1">
    <source>
        <dbReference type="EMBL" id="SDH69699.1"/>
    </source>
</evidence>
<proteinExistence type="predicted"/>